<evidence type="ECO:0000313" key="3">
    <source>
        <dbReference type="Proteomes" id="UP000821853"/>
    </source>
</evidence>
<evidence type="ECO:0000313" key="2">
    <source>
        <dbReference type="EMBL" id="KAH9379607.1"/>
    </source>
</evidence>
<name>A0A9J6GYU1_HAELO</name>
<feature type="region of interest" description="Disordered" evidence="1">
    <location>
        <begin position="67"/>
        <end position="121"/>
    </location>
</feature>
<dbReference type="AlphaFoldDB" id="A0A9J6GYU1"/>
<evidence type="ECO:0000256" key="1">
    <source>
        <dbReference type="SAM" id="MobiDB-lite"/>
    </source>
</evidence>
<dbReference type="Gene3D" id="6.10.250.1620">
    <property type="match status" value="1"/>
</dbReference>
<sequence length="121" mass="13096">MAEKLPPVTDAFRKETMERMLKFIEESANEDVVRAHNDAEATFASEKARLVEEQCKKITEYYARRGKAGGAAAQNPGIQHAEPGEAARTARGGGAHPERHEEGPPESEGRLAGRAELPGTA</sequence>
<gene>
    <name evidence="2" type="ORF">HPB48_020292</name>
</gene>
<proteinExistence type="predicted"/>
<dbReference type="VEuPathDB" id="VectorBase:HLOH_057086"/>
<accession>A0A9J6GYU1</accession>
<reference evidence="2 3" key="1">
    <citation type="journal article" date="2020" name="Cell">
        <title>Large-Scale Comparative Analyses of Tick Genomes Elucidate Their Genetic Diversity and Vector Capacities.</title>
        <authorList>
            <consortium name="Tick Genome and Microbiome Consortium (TIGMIC)"/>
            <person name="Jia N."/>
            <person name="Wang J."/>
            <person name="Shi W."/>
            <person name="Du L."/>
            <person name="Sun Y."/>
            <person name="Zhan W."/>
            <person name="Jiang J.F."/>
            <person name="Wang Q."/>
            <person name="Zhang B."/>
            <person name="Ji P."/>
            <person name="Bell-Sakyi L."/>
            <person name="Cui X.M."/>
            <person name="Yuan T.T."/>
            <person name="Jiang B.G."/>
            <person name="Yang W.F."/>
            <person name="Lam T.T."/>
            <person name="Chang Q.C."/>
            <person name="Ding S.J."/>
            <person name="Wang X.J."/>
            <person name="Zhu J.G."/>
            <person name="Ruan X.D."/>
            <person name="Zhao L."/>
            <person name="Wei J.T."/>
            <person name="Ye R.Z."/>
            <person name="Que T.C."/>
            <person name="Du C.H."/>
            <person name="Zhou Y.H."/>
            <person name="Cheng J.X."/>
            <person name="Dai P.F."/>
            <person name="Guo W.B."/>
            <person name="Han X.H."/>
            <person name="Huang E.J."/>
            <person name="Li L.F."/>
            <person name="Wei W."/>
            <person name="Gao Y.C."/>
            <person name="Liu J.Z."/>
            <person name="Shao H.Z."/>
            <person name="Wang X."/>
            <person name="Wang C.C."/>
            <person name="Yang T.C."/>
            <person name="Huo Q.B."/>
            <person name="Li W."/>
            <person name="Chen H.Y."/>
            <person name="Chen S.E."/>
            <person name="Zhou L.G."/>
            <person name="Ni X.B."/>
            <person name="Tian J.H."/>
            <person name="Sheng Y."/>
            <person name="Liu T."/>
            <person name="Pan Y.S."/>
            <person name="Xia L.Y."/>
            <person name="Li J."/>
            <person name="Zhao F."/>
            <person name="Cao W.C."/>
        </authorList>
    </citation>
    <scope>NUCLEOTIDE SEQUENCE [LARGE SCALE GENOMIC DNA]</scope>
    <source>
        <strain evidence="2">HaeL-2018</strain>
    </source>
</reference>
<feature type="compositionally biased region" description="Basic and acidic residues" evidence="1">
    <location>
        <begin position="96"/>
        <end position="113"/>
    </location>
</feature>
<organism evidence="2 3">
    <name type="scientific">Haemaphysalis longicornis</name>
    <name type="common">Bush tick</name>
    <dbReference type="NCBI Taxonomy" id="44386"/>
    <lineage>
        <taxon>Eukaryota</taxon>
        <taxon>Metazoa</taxon>
        <taxon>Ecdysozoa</taxon>
        <taxon>Arthropoda</taxon>
        <taxon>Chelicerata</taxon>
        <taxon>Arachnida</taxon>
        <taxon>Acari</taxon>
        <taxon>Parasitiformes</taxon>
        <taxon>Ixodida</taxon>
        <taxon>Ixodoidea</taxon>
        <taxon>Ixodidae</taxon>
        <taxon>Haemaphysalinae</taxon>
        <taxon>Haemaphysalis</taxon>
    </lineage>
</organism>
<dbReference type="Proteomes" id="UP000821853">
    <property type="component" value="Chromosome 8"/>
</dbReference>
<dbReference type="EMBL" id="JABSTR010000010">
    <property type="protein sequence ID" value="KAH9379607.1"/>
    <property type="molecule type" value="Genomic_DNA"/>
</dbReference>
<protein>
    <submittedName>
        <fullName evidence="2">Uncharacterized protein</fullName>
    </submittedName>
</protein>
<keyword evidence="3" id="KW-1185">Reference proteome</keyword>
<comment type="caution">
    <text evidence="2">The sequence shown here is derived from an EMBL/GenBank/DDBJ whole genome shotgun (WGS) entry which is preliminary data.</text>
</comment>